<dbReference type="InterPro" id="IPR013097">
    <property type="entry name" value="Dabb"/>
</dbReference>
<dbReference type="EMBL" id="CP001032">
    <property type="protein sequence ID" value="ACB77811.1"/>
    <property type="molecule type" value="Genomic_DNA"/>
</dbReference>
<proteinExistence type="predicted"/>
<dbReference type="OrthoDB" id="195987at2"/>
<reference evidence="3 4" key="1">
    <citation type="journal article" date="2011" name="J. Bacteriol.">
        <title>Genome sequence of the verrucomicrobium Opitutus terrae PB90-1, an abundant inhabitant of rice paddy soil ecosystems.</title>
        <authorList>
            <person name="van Passel M.W."/>
            <person name="Kant R."/>
            <person name="Palva A."/>
            <person name="Copeland A."/>
            <person name="Lucas S."/>
            <person name="Lapidus A."/>
            <person name="Glavina del Rio T."/>
            <person name="Pitluck S."/>
            <person name="Goltsman E."/>
            <person name="Clum A."/>
            <person name="Sun H."/>
            <person name="Schmutz J."/>
            <person name="Larimer F.W."/>
            <person name="Land M.L."/>
            <person name="Hauser L."/>
            <person name="Kyrpides N."/>
            <person name="Mikhailova N."/>
            <person name="Richardson P.P."/>
            <person name="Janssen P.H."/>
            <person name="de Vos W.M."/>
            <person name="Smidt H."/>
        </authorList>
    </citation>
    <scope>NUCLEOTIDE SEQUENCE [LARGE SCALE GENOMIC DNA]</scope>
    <source>
        <strain evidence="4">DSM 11246 / JCM 15787 / PB90-1</strain>
    </source>
</reference>
<dbReference type="AlphaFoldDB" id="B1ZQR0"/>
<name>B1ZQR0_OPITP</name>
<dbReference type="PROSITE" id="PS51502">
    <property type="entry name" value="S_R_A_B_BARREL"/>
    <property type="match status" value="1"/>
</dbReference>
<dbReference type="KEGG" id="ote:Oter_4540"/>
<dbReference type="Proteomes" id="UP000007013">
    <property type="component" value="Chromosome"/>
</dbReference>
<feature type="chain" id="PRO_5002774361" evidence="1">
    <location>
        <begin position="24"/>
        <end position="130"/>
    </location>
</feature>
<gene>
    <name evidence="3" type="ordered locus">Oter_4540</name>
</gene>
<dbReference type="RefSeq" id="WP_012377325.1">
    <property type="nucleotide sequence ID" value="NC_010571.1"/>
</dbReference>
<dbReference type="STRING" id="452637.Oter_4540"/>
<dbReference type="SUPFAM" id="SSF54909">
    <property type="entry name" value="Dimeric alpha+beta barrel"/>
    <property type="match status" value="1"/>
</dbReference>
<evidence type="ECO:0000313" key="4">
    <source>
        <dbReference type="Proteomes" id="UP000007013"/>
    </source>
</evidence>
<keyword evidence="1" id="KW-0732">Signal</keyword>
<keyword evidence="4" id="KW-1185">Reference proteome</keyword>
<dbReference type="HOGENOM" id="CLU_1958629_0_0_0"/>
<dbReference type="Gene3D" id="3.30.70.100">
    <property type="match status" value="1"/>
</dbReference>
<dbReference type="Pfam" id="PF07876">
    <property type="entry name" value="Dabb"/>
    <property type="match status" value="1"/>
</dbReference>
<accession>B1ZQR0</accession>
<evidence type="ECO:0000259" key="2">
    <source>
        <dbReference type="PROSITE" id="PS51502"/>
    </source>
</evidence>
<dbReference type="eggNOG" id="ENOG5034AIN">
    <property type="taxonomic scope" value="Bacteria"/>
</dbReference>
<organism evidence="3 4">
    <name type="scientific">Opitutus terrae (strain DSM 11246 / JCM 15787 / PB90-1)</name>
    <dbReference type="NCBI Taxonomy" id="452637"/>
    <lineage>
        <taxon>Bacteria</taxon>
        <taxon>Pseudomonadati</taxon>
        <taxon>Verrucomicrobiota</taxon>
        <taxon>Opitutia</taxon>
        <taxon>Opitutales</taxon>
        <taxon>Opitutaceae</taxon>
        <taxon>Opitutus</taxon>
    </lineage>
</organism>
<sequence>MMKKLMMIAIATGALMLGATTFAAETAPKSVIHVVTVAWKEGTTPEQIKAALDGAKALPAQFKGITRVWTKPLKIQNAPGAEVKKDQVIVMEFASEQALKDYDGSDAQKAWYKAYTPIRRQSTTFDITNE</sequence>
<feature type="domain" description="Stress-response A/B barrel" evidence="2">
    <location>
        <begin position="31"/>
        <end position="127"/>
    </location>
</feature>
<dbReference type="SMART" id="SM00886">
    <property type="entry name" value="Dabb"/>
    <property type="match status" value="1"/>
</dbReference>
<evidence type="ECO:0000313" key="3">
    <source>
        <dbReference type="EMBL" id="ACB77811.1"/>
    </source>
</evidence>
<evidence type="ECO:0000256" key="1">
    <source>
        <dbReference type="SAM" id="SignalP"/>
    </source>
</evidence>
<feature type="signal peptide" evidence="1">
    <location>
        <begin position="1"/>
        <end position="23"/>
    </location>
</feature>
<protein>
    <submittedName>
        <fullName evidence="3">Stress responsive alpha-beta barrel domain protein</fullName>
    </submittedName>
</protein>
<dbReference type="InterPro" id="IPR011008">
    <property type="entry name" value="Dimeric_a/b-barrel"/>
</dbReference>